<comment type="caution">
    <text evidence="1">The sequence shown here is derived from an EMBL/GenBank/DDBJ whole genome shotgun (WGS) entry which is preliminary data.</text>
</comment>
<evidence type="ECO:0000313" key="1">
    <source>
        <dbReference type="EMBL" id="KAI0033020.1"/>
    </source>
</evidence>
<organism evidence="1 2">
    <name type="scientific">Vararia minispora EC-137</name>
    <dbReference type="NCBI Taxonomy" id="1314806"/>
    <lineage>
        <taxon>Eukaryota</taxon>
        <taxon>Fungi</taxon>
        <taxon>Dikarya</taxon>
        <taxon>Basidiomycota</taxon>
        <taxon>Agaricomycotina</taxon>
        <taxon>Agaricomycetes</taxon>
        <taxon>Russulales</taxon>
        <taxon>Lachnocladiaceae</taxon>
        <taxon>Vararia</taxon>
    </lineage>
</organism>
<reference evidence="1" key="1">
    <citation type="submission" date="2021-02" db="EMBL/GenBank/DDBJ databases">
        <authorList>
            <consortium name="DOE Joint Genome Institute"/>
            <person name="Ahrendt S."/>
            <person name="Looney B.P."/>
            <person name="Miyauchi S."/>
            <person name="Morin E."/>
            <person name="Drula E."/>
            <person name="Courty P.E."/>
            <person name="Chicoki N."/>
            <person name="Fauchery L."/>
            <person name="Kohler A."/>
            <person name="Kuo A."/>
            <person name="Labutti K."/>
            <person name="Pangilinan J."/>
            <person name="Lipzen A."/>
            <person name="Riley R."/>
            <person name="Andreopoulos W."/>
            <person name="He G."/>
            <person name="Johnson J."/>
            <person name="Barry K.W."/>
            <person name="Grigoriev I.V."/>
            <person name="Nagy L."/>
            <person name="Hibbett D."/>
            <person name="Henrissat B."/>
            <person name="Matheny P.B."/>
            <person name="Labbe J."/>
            <person name="Martin F."/>
        </authorList>
    </citation>
    <scope>NUCLEOTIDE SEQUENCE</scope>
    <source>
        <strain evidence="1">EC-137</strain>
    </source>
</reference>
<accession>A0ACB8QMX1</accession>
<proteinExistence type="predicted"/>
<keyword evidence="2" id="KW-1185">Reference proteome</keyword>
<sequence length="1228" mass="131363">MAAVVRASGTESWDDDFVFNPGTPPNAKGKRRPEVNISSPPRWPSETTDTDGTVRASPRRPSPALAAWAEAGPSTPPKRTFSQAEENWDEDFDDGSNSPTTQAGHVRKPDPLRNTPSKLQQVEPELENWDDDFEEDRTGGVTNGTGGNGDWDSSDEEDGFGDQEDRTVTARSRKTLAIKYSPPPPVPPLPASYGIPPPSFPPGSPALSNFSIPASSNPRDSISYASLSHIPLRAGSTSALAMLPPSPPVQRERRRLRKKSRPSDTTVFELLERNTDLPEIPSPPAQPPPELPPVSTPPENGQTRSTILTRVGSLKKWGGRKKRSSTSATEVMETEATPRASTSQHQSAQSSPSSRQSSGWFFRGSGGQGAEHASGSPPVADASPLKHERSITRLRAFSHALDSPTKKGKKSAAMLGKRSGARPITPTSQSQSPPTSPRRRPVSMQVSSDMQGKNIFPRQASHGTMAFGRLASSRSTFSASTDEVHLQNSGGSQEGHRSFMNGIRRISLVGKHRRQKSSSGPVGEALPAPPLPQFPAPVQINQDELLPPIELQPPSPPQQRSREPSGDTIGSAMEMEMTDDSLTTESFLLRPSFDASQSVPSLAVGSPTMATHTTPHTSPKLVAVQSSPQAASLGRSTQPPSSSSSTIVPRRNSLGDLKIPARISQAQVNLKRDLGMVREFAMSVDRLKQLHELYNGLVQEAELIIAQQAAASTRPPSRAMSPTSIFKPRSRSNTNPDQSDPRNQFGTAFYTIDSKYKMSWECAELLVELGSGAPSSTSATPPPSAVPEPRKNRERAVTLAGDESQPSPLPAGNTQLGWRASTGRNDLSARQLNLLKEMLNKDTTAAGHIPEEATMIVNRNWRWGDAMSSTVTLPSEESSAQSSGNASPTKKRRSSRIGMRGLRDMLKSIALGGSSSSRFAVSTASASVSTDSSLNVHGLPVQSTSSASSSRRANKSSTGPDSITSSHRATSPPHSQGFAHKSPRRPSIASIFRFAQKNKASPTLELSSLPSTSPSTGSGSEEDWDRIEDFDAAASALGLNKDGTATIRGRKSRSPYGQHAQAQPSTPKRAQSSRSSLSLRNTTIDSQVSLPPAPSLPIVPASALPPHTLAFTRQTRLSNVEEAAEHSGAENAHATHVAHKRLSKARKSQSPHRPPSRGTGTGSRRSLLASASVRSALPPTTRLAMTPENIRPLLESAREVHGRCTACIDEMRALLASRPVVPPSPSVS</sequence>
<dbReference type="EMBL" id="MU273530">
    <property type="protein sequence ID" value="KAI0033020.1"/>
    <property type="molecule type" value="Genomic_DNA"/>
</dbReference>
<evidence type="ECO:0000313" key="2">
    <source>
        <dbReference type="Proteomes" id="UP000814128"/>
    </source>
</evidence>
<reference evidence="1" key="2">
    <citation type="journal article" date="2022" name="New Phytol.">
        <title>Evolutionary transition to the ectomycorrhizal habit in the genomes of a hyperdiverse lineage of mushroom-forming fungi.</title>
        <authorList>
            <person name="Looney B."/>
            <person name="Miyauchi S."/>
            <person name="Morin E."/>
            <person name="Drula E."/>
            <person name="Courty P.E."/>
            <person name="Kohler A."/>
            <person name="Kuo A."/>
            <person name="LaButti K."/>
            <person name="Pangilinan J."/>
            <person name="Lipzen A."/>
            <person name="Riley R."/>
            <person name="Andreopoulos W."/>
            <person name="He G."/>
            <person name="Johnson J."/>
            <person name="Nolan M."/>
            <person name="Tritt A."/>
            <person name="Barry K.W."/>
            <person name="Grigoriev I.V."/>
            <person name="Nagy L.G."/>
            <person name="Hibbett D."/>
            <person name="Henrissat B."/>
            <person name="Matheny P.B."/>
            <person name="Labbe J."/>
            <person name="Martin F.M."/>
        </authorList>
    </citation>
    <scope>NUCLEOTIDE SEQUENCE</scope>
    <source>
        <strain evidence="1">EC-137</strain>
    </source>
</reference>
<gene>
    <name evidence="1" type="ORF">K488DRAFT_70197</name>
</gene>
<protein>
    <submittedName>
        <fullName evidence="1">Uncharacterized protein</fullName>
    </submittedName>
</protein>
<dbReference type="Proteomes" id="UP000814128">
    <property type="component" value="Unassembled WGS sequence"/>
</dbReference>
<name>A0ACB8QMX1_9AGAM</name>